<protein>
    <recommendedName>
        <fullName evidence="4">DUF2306 domain-containing protein</fullName>
    </recommendedName>
</protein>
<keyword evidence="1" id="KW-0472">Membrane</keyword>
<feature type="transmembrane region" description="Helical" evidence="1">
    <location>
        <begin position="94"/>
        <end position="115"/>
    </location>
</feature>
<gene>
    <name evidence="2" type="ORF">BET10_12850</name>
</gene>
<evidence type="ECO:0000313" key="2">
    <source>
        <dbReference type="EMBL" id="OHU90283.1"/>
    </source>
</evidence>
<feature type="transmembrane region" description="Helical" evidence="1">
    <location>
        <begin position="166"/>
        <end position="185"/>
    </location>
</feature>
<organism evidence="2 3">
    <name type="scientific">Pseudoalteromonas amylolytica</name>
    <dbReference type="NCBI Taxonomy" id="1859457"/>
    <lineage>
        <taxon>Bacteria</taxon>
        <taxon>Pseudomonadati</taxon>
        <taxon>Pseudomonadota</taxon>
        <taxon>Gammaproteobacteria</taxon>
        <taxon>Alteromonadales</taxon>
        <taxon>Pseudoalteromonadaceae</taxon>
        <taxon>Pseudoalteromonas</taxon>
    </lineage>
</organism>
<dbReference type="OrthoDB" id="5653727at2"/>
<accession>A0A1S1MU21</accession>
<evidence type="ECO:0000313" key="3">
    <source>
        <dbReference type="Proteomes" id="UP000179786"/>
    </source>
</evidence>
<name>A0A1S1MU21_9GAMM</name>
<feature type="transmembrane region" description="Helical" evidence="1">
    <location>
        <begin position="63"/>
        <end position="82"/>
    </location>
</feature>
<dbReference type="AlphaFoldDB" id="A0A1S1MU21"/>
<feature type="transmembrane region" description="Helical" evidence="1">
    <location>
        <begin position="197"/>
        <end position="217"/>
    </location>
</feature>
<keyword evidence="1" id="KW-1133">Transmembrane helix</keyword>
<dbReference type="Proteomes" id="UP000179786">
    <property type="component" value="Unassembled WGS sequence"/>
</dbReference>
<feature type="transmembrane region" description="Helical" evidence="1">
    <location>
        <begin position="37"/>
        <end position="57"/>
    </location>
</feature>
<evidence type="ECO:0008006" key="4">
    <source>
        <dbReference type="Google" id="ProtNLM"/>
    </source>
</evidence>
<evidence type="ECO:0000256" key="1">
    <source>
        <dbReference type="SAM" id="Phobius"/>
    </source>
</evidence>
<dbReference type="EMBL" id="MKJU01000026">
    <property type="protein sequence ID" value="OHU90283.1"/>
    <property type="molecule type" value="Genomic_DNA"/>
</dbReference>
<feature type="transmembrane region" description="Helical" evidence="1">
    <location>
        <begin position="127"/>
        <end position="145"/>
    </location>
</feature>
<keyword evidence="3" id="KW-1185">Reference proteome</keyword>
<comment type="caution">
    <text evidence="2">The sequence shown here is derived from an EMBL/GenBank/DDBJ whole genome shotgun (WGS) entry which is preliminary data.</text>
</comment>
<feature type="transmembrane region" description="Helical" evidence="1">
    <location>
        <begin position="6"/>
        <end position="25"/>
    </location>
</feature>
<proteinExistence type="predicted"/>
<reference evidence="2 3" key="1">
    <citation type="submission" date="2016-09" db="EMBL/GenBank/DDBJ databases">
        <title>Pseudoalteromonas amylolytica sp. nov., isolated from the surface seawater.</title>
        <authorList>
            <person name="Wu Y.-H."/>
            <person name="Cheng H."/>
            <person name="Jin X.-B."/>
            <person name="Wang C.-S."/>
            <person name="Xu X.-W."/>
        </authorList>
    </citation>
    <scope>NUCLEOTIDE SEQUENCE [LARGE SCALE GENOMIC DNA]</scope>
    <source>
        <strain evidence="2 3">JW1</strain>
    </source>
</reference>
<sequence>MAQSIILFGHIATGTVAVLAGYTALFMKKGGVGHIKAGRWFVIAMVLMAITGSVVAFIKPMMISMIAGMYTLYLVLTALAVFRASQSRQASGHYVLMYAALAIGLYSFYCVYVVSQSETGRFQGFSVGPYLMFGVLAITSVMLDLRYIMAKQISQRTRLSRHVWRMCFAMFIAVGSFVGQGLQHAPEDIRHFLLVEYADLIILLLMMYWLIRVNGLLPRVKQKLLKRTQS</sequence>
<dbReference type="RefSeq" id="WP_070985646.1">
    <property type="nucleotide sequence ID" value="NZ_MKJU01000026.1"/>
</dbReference>
<keyword evidence="1" id="KW-0812">Transmembrane</keyword>
<dbReference type="STRING" id="1859457.BET10_12850"/>